<dbReference type="WBParaSite" id="SVE_1621500.1">
    <property type="protein sequence ID" value="SVE_1621500.1"/>
    <property type="gene ID" value="SVE_1621500"/>
</dbReference>
<evidence type="ECO:0000256" key="7">
    <source>
        <dbReference type="ARBA" id="ARBA00048277"/>
    </source>
</evidence>
<dbReference type="Proteomes" id="UP000035680">
    <property type="component" value="Unassembled WGS sequence"/>
</dbReference>
<dbReference type="PANTHER" id="PTHR43201">
    <property type="entry name" value="ACYL-COA SYNTHETASE"/>
    <property type="match status" value="1"/>
</dbReference>
<evidence type="ECO:0000313" key="11">
    <source>
        <dbReference type="WBParaSite" id="SVE_1621500.1"/>
    </source>
</evidence>
<evidence type="ECO:0000256" key="1">
    <source>
        <dbReference type="ARBA" id="ARBA00006432"/>
    </source>
</evidence>
<dbReference type="InterPro" id="IPR025110">
    <property type="entry name" value="AMP-bd_C"/>
</dbReference>
<dbReference type="Gene3D" id="2.30.38.10">
    <property type="entry name" value="Luciferase, Domain 3"/>
    <property type="match status" value="1"/>
</dbReference>
<accession>A0A0K0FV51</accession>
<dbReference type="GO" id="GO:0031956">
    <property type="term" value="F:medium-chain fatty acid-CoA ligase activity"/>
    <property type="evidence" value="ECO:0007669"/>
    <property type="project" value="UniProtKB-EC"/>
</dbReference>
<dbReference type="Gene3D" id="3.30.300.30">
    <property type="match status" value="1"/>
</dbReference>
<evidence type="ECO:0000256" key="6">
    <source>
        <dbReference type="ARBA" id="ARBA00047319"/>
    </source>
</evidence>
<comment type="catalytic activity">
    <reaction evidence="6">
        <text>octanoate + ATP + CoA = octanoyl-CoA + AMP + diphosphate</text>
        <dbReference type="Rhea" id="RHEA:33631"/>
        <dbReference type="ChEBI" id="CHEBI:25646"/>
        <dbReference type="ChEBI" id="CHEBI:30616"/>
        <dbReference type="ChEBI" id="CHEBI:33019"/>
        <dbReference type="ChEBI" id="CHEBI:57287"/>
        <dbReference type="ChEBI" id="CHEBI:57386"/>
        <dbReference type="ChEBI" id="CHEBI:456215"/>
    </reaction>
</comment>
<dbReference type="EC" id="6.2.1.2" evidence="4"/>
<dbReference type="STRING" id="75913.A0A0K0FV51"/>
<comment type="function">
    <text evidence="3">Acyl-CoA synthases catalyze the initial reaction in fatty acid metabolism, by forming a thioester with CoA. Has some preference toward medium-chain substrates. Plays a role in adipocyte differentiation.</text>
</comment>
<evidence type="ECO:0000256" key="5">
    <source>
        <dbReference type="ARBA" id="ARBA00039638"/>
    </source>
</evidence>
<organism evidence="10 11">
    <name type="scientific">Strongyloides venezuelensis</name>
    <name type="common">Threadworm</name>
    <dbReference type="NCBI Taxonomy" id="75913"/>
    <lineage>
        <taxon>Eukaryota</taxon>
        <taxon>Metazoa</taxon>
        <taxon>Ecdysozoa</taxon>
        <taxon>Nematoda</taxon>
        <taxon>Chromadorea</taxon>
        <taxon>Rhabditida</taxon>
        <taxon>Tylenchina</taxon>
        <taxon>Panagrolaimomorpha</taxon>
        <taxon>Strongyloidoidea</taxon>
        <taxon>Strongyloididae</taxon>
        <taxon>Strongyloides</taxon>
    </lineage>
</organism>
<feature type="domain" description="AMP-dependent synthetase/ligase" evidence="8">
    <location>
        <begin position="50"/>
        <end position="440"/>
    </location>
</feature>
<dbReference type="InterPro" id="IPR020845">
    <property type="entry name" value="AMP-binding_CS"/>
</dbReference>
<dbReference type="InterPro" id="IPR000873">
    <property type="entry name" value="AMP-dep_synth/lig_dom"/>
</dbReference>
<dbReference type="AlphaFoldDB" id="A0A0K0FV51"/>
<keyword evidence="10" id="KW-1185">Reference proteome</keyword>
<evidence type="ECO:0000256" key="4">
    <source>
        <dbReference type="ARBA" id="ARBA00039009"/>
    </source>
</evidence>
<comment type="similarity">
    <text evidence="1">Belongs to the ATP-dependent AMP-binding enzyme family.</text>
</comment>
<dbReference type="Pfam" id="PF00501">
    <property type="entry name" value="AMP-binding"/>
    <property type="match status" value="1"/>
</dbReference>
<reference evidence="10" key="1">
    <citation type="submission" date="2014-07" db="EMBL/GenBank/DDBJ databases">
        <authorList>
            <person name="Martin A.A"/>
            <person name="De Silva N."/>
        </authorList>
    </citation>
    <scope>NUCLEOTIDE SEQUENCE</scope>
</reference>
<evidence type="ECO:0000256" key="3">
    <source>
        <dbReference type="ARBA" id="ARBA00037247"/>
    </source>
</evidence>
<name>A0A0K0FV51_STRVS</name>
<evidence type="ECO:0000313" key="10">
    <source>
        <dbReference type="Proteomes" id="UP000035680"/>
    </source>
</evidence>
<dbReference type="Pfam" id="PF13193">
    <property type="entry name" value="AMP-binding_C"/>
    <property type="match status" value="1"/>
</dbReference>
<reference evidence="11" key="2">
    <citation type="submission" date="2015-08" db="UniProtKB">
        <authorList>
            <consortium name="WormBaseParasite"/>
        </authorList>
    </citation>
    <scope>IDENTIFICATION</scope>
</reference>
<dbReference type="GO" id="GO:0006631">
    <property type="term" value="P:fatty acid metabolic process"/>
    <property type="evidence" value="ECO:0007669"/>
    <property type="project" value="TreeGrafter"/>
</dbReference>
<dbReference type="PANTHER" id="PTHR43201:SF5">
    <property type="entry name" value="MEDIUM-CHAIN ACYL-COA LIGASE ACSF2, MITOCHONDRIAL"/>
    <property type="match status" value="1"/>
</dbReference>
<feature type="domain" description="AMP-binding enzyme C-terminal" evidence="9">
    <location>
        <begin position="491"/>
        <end position="570"/>
    </location>
</feature>
<evidence type="ECO:0000256" key="2">
    <source>
        <dbReference type="ARBA" id="ARBA00022598"/>
    </source>
</evidence>
<protein>
    <recommendedName>
        <fullName evidence="5">Medium-chain acyl-CoA ligase ACSF2, mitochondrial</fullName>
        <ecNumber evidence="4">6.2.1.2</ecNumber>
    </recommendedName>
</protein>
<dbReference type="SUPFAM" id="SSF56801">
    <property type="entry name" value="Acetyl-CoA synthetase-like"/>
    <property type="match status" value="1"/>
</dbReference>
<dbReference type="FunFam" id="3.30.300.30:FF:000008">
    <property type="entry name" value="2,3-dihydroxybenzoate-AMP ligase"/>
    <property type="match status" value="1"/>
</dbReference>
<dbReference type="PROSITE" id="PS00455">
    <property type="entry name" value="AMP_BINDING"/>
    <property type="match status" value="1"/>
</dbReference>
<dbReference type="InterPro" id="IPR045851">
    <property type="entry name" value="AMP-bd_C_sf"/>
</dbReference>
<keyword evidence="2" id="KW-0436">Ligase</keyword>
<evidence type="ECO:0000259" key="8">
    <source>
        <dbReference type="Pfam" id="PF00501"/>
    </source>
</evidence>
<dbReference type="Gene3D" id="3.40.50.980">
    <property type="match status" value="2"/>
</dbReference>
<proteinExistence type="inferred from homology"/>
<evidence type="ECO:0000259" key="9">
    <source>
        <dbReference type="Pfam" id="PF13193"/>
    </source>
</evidence>
<comment type="catalytic activity">
    <reaction evidence="7">
        <text>a medium-chain fatty acid + ATP + CoA = a medium-chain fatty acyl-CoA + AMP + diphosphate</text>
        <dbReference type="Rhea" id="RHEA:48340"/>
        <dbReference type="ChEBI" id="CHEBI:30616"/>
        <dbReference type="ChEBI" id="CHEBI:33019"/>
        <dbReference type="ChEBI" id="CHEBI:57287"/>
        <dbReference type="ChEBI" id="CHEBI:59558"/>
        <dbReference type="ChEBI" id="CHEBI:90546"/>
        <dbReference type="ChEBI" id="CHEBI:456215"/>
        <dbReference type="EC" id="6.2.1.2"/>
    </reaction>
</comment>
<sequence>MKFLSIRSGFKVCRRFLSFPTPEERSYTHGSSDIKFLPHTIGDRLIIAKNKAPDHIFVNVMEENISKSYNDFYNDCVKFGSGLIKLGMKGGDRIAIWSPNNYEWLVTKYAAALNGMILVNINPGYRIDELSYAIKKVGVKAIVCPKQFLSSNYYEMLCQIIPEINELPKGVSGIKSKNYQSLEHLITFDDSNKTLKGSWKFEDIYKMGSSEEEETLLKNNGKVKIDDIFNIQYTSGTTGLPKAVSLTHHGMVNNAYIQTQVFKLTEFKTSICSPAPLFHCIGSVCSALSALITCNTVSIPSPIFNAEKCLQSIDKFKIKYIIGTPTMFIDILNHKNIKKYNLESLTGILMGGAPCPEKLCKDLINNFKLNYFGLAYGMTELSPLALVSNIAEDPMERIKKTGYVFPHLECCITDSNGQILPHGKTGELWFRGFSVMREYFGDEEKTRTELGLNRWLKTGDLAYMNKDGSVTISGRSKDMIIRGGENIYPVEIEQFLMKLPSVQDVQVVGVPNERLGEDVCAWICLKEGHEGNITEKDVINFCKDKITHFKIPRYVLIKKKDDFPRTGSGKIQKFKIQEISIKELNLENISKVS</sequence>